<evidence type="ECO:0000313" key="3">
    <source>
        <dbReference type="Proteomes" id="UP000503447"/>
    </source>
</evidence>
<dbReference type="Proteomes" id="UP000503447">
    <property type="component" value="Chromosome"/>
</dbReference>
<proteinExistence type="predicted"/>
<evidence type="ECO:0000313" key="2">
    <source>
        <dbReference type="EMBL" id="QJW98096.1"/>
    </source>
</evidence>
<accession>A0A6M5YXJ1</accession>
<reference evidence="3" key="1">
    <citation type="submission" date="2020-05" db="EMBL/GenBank/DDBJ databases">
        <title>Frigoriglobus tundricola gen. nov., sp. nov., a psychrotolerant cellulolytic planctomycete of the family Gemmataceae with two divergent copies of 16S rRNA gene.</title>
        <authorList>
            <person name="Kulichevskaya I.S."/>
            <person name="Ivanova A.A."/>
            <person name="Naumoff D.G."/>
            <person name="Beletsky A.V."/>
            <person name="Rijpstra W.I.C."/>
            <person name="Sinninghe Damste J.S."/>
            <person name="Mardanov A.V."/>
            <person name="Ravin N.V."/>
            <person name="Dedysh S.N."/>
        </authorList>
    </citation>
    <scope>NUCLEOTIDE SEQUENCE [LARGE SCALE GENOMIC DNA]</scope>
    <source>
        <strain evidence="3">PL17</strain>
    </source>
</reference>
<keyword evidence="3" id="KW-1185">Reference proteome</keyword>
<protein>
    <submittedName>
        <fullName evidence="2">Uncharacterized protein</fullName>
    </submittedName>
</protein>
<name>A0A6M5YXJ1_9BACT</name>
<gene>
    <name evidence="2" type="ORF">FTUN_5676</name>
</gene>
<feature type="region of interest" description="Disordered" evidence="1">
    <location>
        <begin position="1"/>
        <end position="38"/>
    </location>
</feature>
<dbReference type="AlphaFoldDB" id="A0A6M5YXJ1"/>
<dbReference type="EMBL" id="CP053452">
    <property type="protein sequence ID" value="QJW98096.1"/>
    <property type="molecule type" value="Genomic_DNA"/>
</dbReference>
<evidence type="ECO:0000256" key="1">
    <source>
        <dbReference type="SAM" id="MobiDB-lite"/>
    </source>
</evidence>
<sequence>MGGREDQSVPDSQKDVFFTTGGTGRRLAPLDPLENSGG</sequence>
<organism evidence="2 3">
    <name type="scientific">Frigoriglobus tundricola</name>
    <dbReference type="NCBI Taxonomy" id="2774151"/>
    <lineage>
        <taxon>Bacteria</taxon>
        <taxon>Pseudomonadati</taxon>
        <taxon>Planctomycetota</taxon>
        <taxon>Planctomycetia</taxon>
        <taxon>Gemmatales</taxon>
        <taxon>Gemmataceae</taxon>
        <taxon>Frigoriglobus</taxon>
    </lineage>
</organism>
<dbReference type="KEGG" id="ftj:FTUN_5676"/>